<keyword evidence="1" id="KW-0812">Transmembrane</keyword>
<keyword evidence="1" id="KW-0472">Membrane</keyword>
<keyword evidence="1" id="KW-1133">Transmembrane helix</keyword>
<protein>
    <submittedName>
        <fullName evidence="2">Uncharacterized protein</fullName>
    </submittedName>
</protein>
<comment type="caution">
    <text evidence="2">The sequence shown here is derived from an EMBL/GenBank/DDBJ whole genome shotgun (WGS) entry which is preliminary data.</text>
</comment>
<evidence type="ECO:0000313" key="3">
    <source>
        <dbReference type="Proteomes" id="UP000034873"/>
    </source>
</evidence>
<feature type="transmembrane region" description="Helical" evidence="1">
    <location>
        <begin position="103"/>
        <end position="126"/>
    </location>
</feature>
<dbReference type="STRING" id="1619122.UX73_C0008G0005"/>
<sequence>MILLTVCFSIYSLMSNLTSISSWPYKTSASALDSSVLPTPVGPRNKKVPMGLFGSFKPARARLMASETICTALSWLTILSCIRASMCNKRSFSSMLNSSSGMPVALATIFATSFLVTFGISSNLVLVQISTNSFLTSSIFASSRSSSAFSCSCSALRSLFLSSSRFSSTCRRFAGSFTCVSLTWADASSITSMALSGKNLSLMYLSDI</sequence>
<dbReference type="AlphaFoldDB" id="A0A0G1R1M5"/>
<reference evidence="2 3" key="1">
    <citation type="journal article" date="2015" name="Nature">
        <title>rRNA introns, odd ribosomes, and small enigmatic genomes across a large radiation of phyla.</title>
        <authorList>
            <person name="Brown C.T."/>
            <person name="Hug L.A."/>
            <person name="Thomas B.C."/>
            <person name="Sharon I."/>
            <person name="Castelle C.J."/>
            <person name="Singh A."/>
            <person name="Wilkins M.J."/>
            <person name="Williams K.H."/>
            <person name="Banfield J.F."/>
        </authorList>
    </citation>
    <scope>NUCLEOTIDE SEQUENCE [LARGE SCALE GENOMIC DNA]</scope>
</reference>
<accession>A0A0G1R1M5</accession>
<evidence type="ECO:0000256" key="1">
    <source>
        <dbReference type="SAM" id="Phobius"/>
    </source>
</evidence>
<organism evidence="2 3">
    <name type="scientific">candidate division WWE3 bacterium GW2011_GWC1_47_10</name>
    <dbReference type="NCBI Taxonomy" id="1619122"/>
    <lineage>
        <taxon>Bacteria</taxon>
        <taxon>Katanobacteria</taxon>
    </lineage>
</organism>
<evidence type="ECO:0000313" key="2">
    <source>
        <dbReference type="EMBL" id="KKU51064.1"/>
    </source>
</evidence>
<dbReference type="Proteomes" id="UP000034873">
    <property type="component" value="Unassembled WGS sequence"/>
</dbReference>
<proteinExistence type="predicted"/>
<dbReference type="EMBL" id="LCNH01000008">
    <property type="protein sequence ID" value="KKU51064.1"/>
    <property type="molecule type" value="Genomic_DNA"/>
</dbReference>
<gene>
    <name evidence="2" type="ORF">UX73_C0008G0005</name>
</gene>
<name>A0A0G1R1M5_UNCKA</name>